<dbReference type="AlphaFoldDB" id="A0A847RWI4"/>
<dbReference type="Proteomes" id="UP000587991">
    <property type="component" value="Unassembled WGS sequence"/>
</dbReference>
<sequence>MKLPHLSRNRLAYLSSLLTLSACMISCGGLFHLFDWAPPAWLQDLQPNPWLLLLLPFFLIFLCLQPVVWLVGDVDEACDAIADVVLLAPLAAVLTDTANISMQHPARTLFMALLNYNLIALAICAIPTVLAMGLCMLRSRWHQHRSPATTAVLPEGEISPAYSDAAAR</sequence>
<keyword evidence="1" id="KW-1133">Transmembrane helix</keyword>
<evidence type="ECO:0000313" key="3">
    <source>
        <dbReference type="Proteomes" id="UP000587991"/>
    </source>
</evidence>
<protein>
    <submittedName>
        <fullName evidence="2">Uncharacterized protein</fullName>
    </submittedName>
</protein>
<comment type="caution">
    <text evidence="2">The sequence shown here is derived from an EMBL/GenBank/DDBJ whole genome shotgun (WGS) entry which is preliminary data.</text>
</comment>
<proteinExistence type="predicted"/>
<keyword evidence="1" id="KW-0812">Transmembrane</keyword>
<feature type="transmembrane region" description="Helical" evidence="1">
    <location>
        <begin position="114"/>
        <end position="137"/>
    </location>
</feature>
<keyword evidence="3" id="KW-1185">Reference proteome</keyword>
<evidence type="ECO:0000313" key="2">
    <source>
        <dbReference type="EMBL" id="NLR74161.1"/>
    </source>
</evidence>
<name>A0A847RWI4_9NEIS</name>
<dbReference type="PROSITE" id="PS51257">
    <property type="entry name" value="PROKAR_LIPOPROTEIN"/>
    <property type="match status" value="1"/>
</dbReference>
<feature type="transmembrane region" description="Helical" evidence="1">
    <location>
        <begin position="84"/>
        <end position="102"/>
    </location>
</feature>
<organism evidence="2 3">
    <name type="scientific">Leeia aquatica</name>
    <dbReference type="NCBI Taxonomy" id="2725557"/>
    <lineage>
        <taxon>Bacteria</taxon>
        <taxon>Pseudomonadati</taxon>
        <taxon>Pseudomonadota</taxon>
        <taxon>Betaproteobacteria</taxon>
        <taxon>Neisseriales</taxon>
        <taxon>Leeiaceae</taxon>
        <taxon>Leeia</taxon>
    </lineage>
</organism>
<reference evidence="2 3" key="1">
    <citation type="submission" date="2020-04" db="EMBL/GenBank/DDBJ databases">
        <title>Draft genome of Leeia sp. IMCC25680.</title>
        <authorList>
            <person name="Song J."/>
            <person name="Cho J.-C."/>
        </authorList>
    </citation>
    <scope>NUCLEOTIDE SEQUENCE [LARGE SCALE GENOMIC DNA]</scope>
    <source>
        <strain evidence="2 3">IMCC25680</strain>
    </source>
</reference>
<dbReference type="EMBL" id="JABAIM010000001">
    <property type="protein sequence ID" value="NLR74161.1"/>
    <property type="molecule type" value="Genomic_DNA"/>
</dbReference>
<feature type="transmembrane region" description="Helical" evidence="1">
    <location>
        <begin position="50"/>
        <end position="72"/>
    </location>
</feature>
<accession>A0A847RWI4</accession>
<feature type="transmembrane region" description="Helical" evidence="1">
    <location>
        <begin position="12"/>
        <end position="34"/>
    </location>
</feature>
<gene>
    <name evidence="2" type="ORF">HF682_03210</name>
</gene>
<evidence type="ECO:0000256" key="1">
    <source>
        <dbReference type="SAM" id="Phobius"/>
    </source>
</evidence>
<dbReference type="RefSeq" id="WP_168875792.1">
    <property type="nucleotide sequence ID" value="NZ_JABAIM010000001.1"/>
</dbReference>
<keyword evidence="1" id="KW-0472">Membrane</keyword>